<evidence type="ECO:0000313" key="2">
    <source>
        <dbReference type="Proteomes" id="UP001139485"/>
    </source>
</evidence>
<dbReference type="Proteomes" id="UP001139485">
    <property type="component" value="Unassembled WGS sequence"/>
</dbReference>
<dbReference type="RefSeq" id="WP_250828894.1">
    <property type="nucleotide sequence ID" value="NZ_JAMOIL010000046.1"/>
</dbReference>
<comment type="caution">
    <text evidence="1">The sequence shown here is derived from an EMBL/GenBank/DDBJ whole genome shotgun (WGS) entry which is preliminary data.</text>
</comment>
<reference evidence="1" key="1">
    <citation type="submission" date="2022-05" db="EMBL/GenBank/DDBJ databases">
        <authorList>
            <person name="Tuo L."/>
        </authorList>
    </citation>
    <scope>NUCLEOTIDE SEQUENCE</scope>
    <source>
        <strain evidence="1">BSK12Z-4</strain>
    </source>
</reference>
<sequence length="138" mass="15673">MEERQELPSQAIVQADSAVAPEGTLWAQFLGELGKYGMYRTAVGGLQFQQRGESGSRLFVISPTRLRDAFVRDIAYHRLRGDHVDPVERLPQWFLDGLFEFIGAIEEPYDHRFVVLVGLQFQPADEEQYALRDQGTGT</sequence>
<proteinExistence type="predicted"/>
<dbReference type="AlphaFoldDB" id="A0A9X2DB50"/>
<organism evidence="1 2">
    <name type="scientific">Nocardioides bruguierae</name>
    <dbReference type="NCBI Taxonomy" id="2945102"/>
    <lineage>
        <taxon>Bacteria</taxon>
        <taxon>Bacillati</taxon>
        <taxon>Actinomycetota</taxon>
        <taxon>Actinomycetes</taxon>
        <taxon>Propionibacteriales</taxon>
        <taxon>Nocardioidaceae</taxon>
        <taxon>Nocardioides</taxon>
    </lineage>
</organism>
<evidence type="ECO:0000313" key="1">
    <source>
        <dbReference type="EMBL" id="MCM0622725.1"/>
    </source>
</evidence>
<name>A0A9X2DB50_9ACTN</name>
<dbReference type="EMBL" id="JAMOIL010000046">
    <property type="protein sequence ID" value="MCM0622725.1"/>
    <property type="molecule type" value="Genomic_DNA"/>
</dbReference>
<keyword evidence="2" id="KW-1185">Reference proteome</keyword>
<accession>A0A9X2DB50</accession>
<protein>
    <submittedName>
        <fullName evidence="1">Uncharacterized protein</fullName>
    </submittedName>
</protein>
<gene>
    <name evidence="1" type="ORF">M8330_20755</name>
</gene>